<reference evidence="1" key="1">
    <citation type="submission" date="2022-08" db="EMBL/GenBank/DDBJ databases">
        <authorList>
            <person name="Gutierrez-Valencia J."/>
        </authorList>
    </citation>
    <scope>NUCLEOTIDE SEQUENCE</scope>
</reference>
<comment type="caution">
    <text evidence="1">The sequence shown here is derived from an EMBL/GenBank/DDBJ whole genome shotgun (WGS) entry which is preliminary data.</text>
</comment>
<evidence type="ECO:0000313" key="2">
    <source>
        <dbReference type="Proteomes" id="UP001154282"/>
    </source>
</evidence>
<evidence type="ECO:0000313" key="1">
    <source>
        <dbReference type="EMBL" id="CAI0407850.1"/>
    </source>
</evidence>
<protein>
    <submittedName>
        <fullName evidence="1">Uncharacterized protein</fullName>
    </submittedName>
</protein>
<sequence length="55" mass="6363">MDQGLDWYWFCFVDSSHRGDPAAAKQQHGSVVLGRIGIHLIWGKRRERIELPVMV</sequence>
<accession>A0AAV0JFR6</accession>
<dbReference type="EMBL" id="CAMGYJ010000004">
    <property type="protein sequence ID" value="CAI0407850.1"/>
    <property type="molecule type" value="Genomic_DNA"/>
</dbReference>
<keyword evidence="2" id="KW-1185">Reference proteome</keyword>
<proteinExistence type="predicted"/>
<dbReference type="AlphaFoldDB" id="A0AAV0JFR6"/>
<name>A0AAV0JFR6_9ROSI</name>
<organism evidence="1 2">
    <name type="scientific">Linum tenue</name>
    <dbReference type="NCBI Taxonomy" id="586396"/>
    <lineage>
        <taxon>Eukaryota</taxon>
        <taxon>Viridiplantae</taxon>
        <taxon>Streptophyta</taxon>
        <taxon>Embryophyta</taxon>
        <taxon>Tracheophyta</taxon>
        <taxon>Spermatophyta</taxon>
        <taxon>Magnoliopsida</taxon>
        <taxon>eudicotyledons</taxon>
        <taxon>Gunneridae</taxon>
        <taxon>Pentapetalae</taxon>
        <taxon>rosids</taxon>
        <taxon>fabids</taxon>
        <taxon>Malpighiales</taxon>
        <taxon>Linaceae</taxon>
        <taxon>Linum</taxon>
    </lineage>
</organism>
<gene>
    <name evidence="1" type="ORF">LITE_LOCUS13721</name>
</gene>
<dbReference type="Proteomes" id="UP001154282">
    <property type="component" value="Unassembled WGS sequence"/>
</dbReference>